<comment type="caution">
    <text evidence="7">The sequence shown here is derived from an EMBL/GenBank/DDBJ whole genome shotgun (WGS) entry which is preliminary data.</text>
</comment>
<dbReference type="Proteomes" id="UP000654279">
    <property type="component" value="Unassembled WGS sequence"/>
</dbReference>
<feature type="transmembrane region" description="Helical" evidence="6">
    <location>
        <begin position="6"/>
        <end position="29"/>
    </location>
</feature>
<reference evidence="7" key="1">
    <citation type="submission" date="2020-08" db="EMBL/GenBank/DDBJ databases">
        <title>Genome public.</title>
        <authorList>
            <person name="Liu C."/>
            <person name="Sun Q."/>
        </authorList>
    </citation>
    <scope>NUCLEOTIDE SEQUENCE</scope>
    <source>
        <strain evidence="7">NSJ-44</strain>
    </source>
</reference>
<sequence length="102" mass="10423">MDKLLYGLTVAVIGLIIVFAGLLLVILLIKIMGLIVGKMTAGKQPAASAAANTPVKPQAPAKPAANAEQSLVVAISAAVAAFTGLDQGHIAIRSIREIIPNK</sequence>
<evidence type="ECO:0000256" key="1">
    <source>
        <dbReference type="ARBA" id="ARBA00004236"/>
    </source>
</evidence>
<dbReference type="GO" id="GO:0036376">
    <property type="term" value="P:sodium ion export across plasma membrane"/>
    <property type="evidence" value="ECO:0007669"/>
    <property type="project" value="InterPro"/>
</dbReference>
<protein>
    <submittedName>
        <fullName evidence="7">OadG family protein</fullName>
    </submittedName>
</protein>
<keyword evidence="3 6" id="KW-0812">Transmembrane</keyword>
<dbReference type="AlphaFoldDB" id="A0A926HIJ2"/>
<evidence type="ECO:0000256" key="3">
    <source>
        <dbReference type="ARBA" id="ARBA00022692"/>
    </source>
</evidence>
<dbReference type="EMBL" id="JACRSO010000002">
    <property type="protein sequence ID" value="MBC8528842.1"/>
    <property type="molecule type" value="Genomic_DNA"/>
</dbReference>
<evidence type="ECO:0000256" key="4">
    <source>
        <dbReference type="ARBA" id="ARBA00022989"/>
    </source>
</evidence>
<dbReference type="NCBIfam" id="TIGR01195">
    <property type="entry name" value="oadG_fam"/>
    <property type="match status" value="1"/>
</dbReference>
<keyword evidence="5 6" id="KW-0472">Membrane</keyword>
<evidence type="ECO:0000313" key="8">
    <source>
        <dbReference type="Proteomes" id="UP000654279"/>
    </source>
</evidence>
<organism evidence="7 8">
    <name type="scientific">Luoshenia tenuis</name>
    <dbReference type="NCBI Taxonomy" id="2763654"/>
    <lineage>
        <taxon>Bacteria</taxon>
        <taxon>Bacillati</taxon>
        <taxon>Bacillota</taxon>
        <taxon>Clostridia</taxon>
        <taxon>Christensenellales</taxon>
        <taxon>Christensenellaceae</taxon>
        <taxon>Luoshenia</taxon>
    </lineage>
</organism>
<comment type="subcellular location">
    <subcellularLocation>
        <location evidence="1">Cell membrane</location>
    </subcellularLocation>
</comment>
<dbReference type="InterPro" id="IPR005899">
    <property type="entry name" value="Na_pump_deCOase"/>
</dbReference>
<keyword evidence="4 6" id="KW-1133">Transmembrane helix</keyword>
<evidence type="ECO:0000313" key="7">
    <source>
        <dbReference type="EMBL" id="MBC8528842.1"/>
    </source>
</evidence>
<evidence type="ECO:0000256" key="2">
    <source>
        <dbReference type="ARBA" id="ARBA00022475"/>
    </source>
</evidence>
<evidence type="ECO:0000256" key="6">
    <source>
        <dbReference type="SAM" id="Phobius"/>
    </source>
</evidence>
<accession>A0A926HIJ2</accession>
<keyword evidence="8" id="KW-1185">Reference proteome</keyword>
<dbReference type="GO" id="GO:0005886">
    <property type="term" value="C:plasma membrane"/>
    <property type="evidence" value="ECO:0007669"/>
    <property type="project" value="UniProtKB-SubCell"/>
</dbReference>
<dbReference type="RefSeq" id="WP_249284796.1">
    <property type="nucleotide sequence ID" value="NZ_JACRSO010000002.1"/>
</dbReference>
<gene>
    <name evidence="7" type="ORF">H8699_05335</name>
</gene>
<dbReference type="GO" id="GO:0015081">
    <property type="term" value="F:sodium ion transmembrane transporter activity"/>
    <property type="evidence" value="ECO:0007669"/>
    <property type="project" value="InterPro"/>
</dbReference>
<keyword evidence="2" id="KW-1003">Cell membrane</keyword>
<name>A0A926HIJ2_9FIRM</name>
<dbReference type="Pfam" id="PF04277">
    <property type="entry name" value="OAD_gamma"/>
    <property type="match status" value="1"/>
</dbReference>
<proteinExistence type="predicted"/>
<evidence type="ECO:0000256" key="5">
    <source>
        <dbReference type="ARBA" id="ARBA00023136"/>
    </source>
</evidence>